<comment type="caution">
    <text evidence="2">The sequence shown here is derived from an EMBL/GenBank/DDBJ whole genome shotgun (WGS) entry which is preliminary data.</text>
</comment>
<proteinExistence type="predicted"/>
<dbReference type="InterPro" id="IPR006476">
    <property type="entry name" value="CHP01589_pln"/>
</dbReference>
<evidence type="ECO:0000313" key="2">
    <source>
        <dbReference type="EMBL" id="KAH8492098.1"/>
    </source>
</evidence>
<dbReference type="NCBIfam" id="TIGR01589">
    <property type="entry name" value="A_thal_3526"/>
    <property type="match status" value="1"/>
</dbReference>
<dbReference type="Proteomes" id="UP000807159">
    <property type="component" value="Chromosome 12"/>
</dbReference>
<dbReference type="AlphaFoldDB" id="A0A8T2XG47"/>
<evidence type="ECO:0000313" key="3">
    <source>
        <dbReference type="Proteomes" id="UP000807159"/>
    </source>
</evidence>
<organism evidence="2 3">
    <name type="scientific">Populus deltoides</name>
    <name type="common">Eastern poplar</name>
    <name type="synonym">Eastern cottonwood</name>
    <dbReference type="NCBI Taxonomy" id="3696"/>
    <lineage>
        <taxon>Eukaryota</taxon>
        <taxon>Viridiplantae</taxon>
        <taxon>Streptophyta</taxon>
        <taxon>Embryophyta</taxon>
        <taxon>Tracheophyta</taxon>
        <taxon>Spermatophyta</taxon>
        <taxon>Magnoliopsida</taxon>
        <taxon>eudicotyledons</taxon>
        <taxon>Gunneridae</taxon>
        <taxon>Pentapetalae</taxon>
        <taxon>rosids</taxon>
        <taxon>fabids</taxon>
        <taxon>Malpighiales</taxon>
        <taxon>Salicaceae</taxon>
        <taxon>Saliceae</taxon>
        <taxon>Populus</taxon>
    </lineage>
</organism>
<sequence>MRVKEDSEEASFSTLTSREPPRNQQNIASGAGTGSVPITSNNNTAALCREIRIVQDLIERCLQLFLDKDEVVKTLFEQARIQPDFTRIGKSLVPPTSLLIFSSTYRNALPPTTLQVHNLITDKKNERLEQENAEFFKAYCIKLILKKQISVFNELLEKHHHLLNYAASLEYPLAPMQEGVQHMPVDNLHNGYTLLQQHPIPSTVHPQNDSMGTFSNYDLVYENPKSGNFHSTHMNYGGWMPMDNNTADKAPTQPFIKSEIPSPVSVAPFDQYPFVPREMPESMDPSSFDFAELSHVRSPGQVLLQPANAGFNNLSDIGEYSVSTGLRDPSEQNDNVDKFFADTIPATQSQS</sequence>
<name>A0A8T2XG47_POPDE</name>
<accession>A0A8T2XG47</accession>
<dbReference type="PANTHER" id="PTHR31871">
    <property type="entry name" value="OS02G0137100 PROTEIN"/>
    <property type="match status" value="1"/>
</dbReference>
<reference evidence="2" key="1">
    <citation type="journal article" date="2021" name="J. Hered.">
        <title>Genome Assembly of Salicaceae Populus deltoides (Eastern Cottonwood) I-69 Based on Nanopore Sequencing and Hi-C Technologies.</title>
        <authorList>
            <person name="Bai S."/>
            <person name="Wu H."/>
            <person name="Zhang J."/>
            <person name="Pan Z."/>
            <person name="Zhao W."/>
            <person name="Li Z."/>
            <person name="Tong C."/>
        </authorList>
    </citation>
    <scope>NUCLEOTIDE SEQUENCE</scope>
    <source>
        <tissue evidence="2">Leaf</tissue>
    </source>
</reference>
<gene>
    <name evidence="2" type="ORF">H0E87_021619</name>
</gene>
<feature type="region of interest" description="Disordered" evidence="1">
    <location>
        <begin position="1"/>
        <end position="36"/>
    </location>
</feature>
<dbReference type="Pfam" id="PF09713">
    <property type="entry name" value="A_thal_3526"/>
    <property type="match status" value="1"/>
</dbReference>
<feature type="compositionally biased region" description="Polar residues" evidence="1">
    <location>
        <begin position="10"/>
        <end position="28"/>
    </location>
</feature>
<dbReference type="EMBL" id="JACEGQ020000012">
    <property type="protein sequence ID" value="KAH8492098.1"/>
    <property type="molecule type" value="Genomic_DNA"/>
</dbReference>
<keyword evidence="3" id="KW-1185">Reference proteome</keyword>
<protein>
    <submittedName>
        <fullName evidence="2">Uncharacterized protein</fullName>
    </submittedName>
</protein>
<evidence type="ECO:0000256" key="1">
    <source>
        <dbReference type="SAM" id="MobiDB-lite"/>
    </source>
</evidence>
<dbReference type="PANTHER" id="PTHR31871:SF9">
    <property type="entry name" value="HELICASE WITH ZINC FINGER PROTEIN"/>
    <property type="match status" value="1"/>
</dbReference>